<dbReference type="EMBL" id="LHQR01000065">
    <property type="protein sequence ID" value="KXG47610.1"/>
    <property type="molecule type" value="Genomic_DNA"/>
</dbReference>
<dbReference type="RefSeq" id="XP_040646146.1">
    <property type="nucleotide sequence ID" value="XM_040789193.1"/>
</dbReference>
<dbReference type="PANTHER" id="PTHR48070">
    <property type="entry name" value="ESTERASE OVCA2"/>
    <property type="match status" value="1"/>
</dbReference>
<dbReference type="SUPFAM" id="SSF53474">
    <property type="entry name" value="alpha/beta-Hydrolases"/>
    <property type="match status" value="2"/>
</dbReference>
<evidence type="ECO:0000256" key="1">
    <source>
        <dbReference type="ARBA" id="ARBA00022801"/>
    </source>
</evidence>
<dbReference type="InterPro" id="IPR005645">
    <property type="entry name" value="FSH-like_dom"/>
</dbReference>
<reference evidence="3 4" key="1">
    <citation type="journal article" date="2016" name="BMC Genomics">
        <title>Genome sequencing and secondary metabolism of the postharvest pathogen Penicillium griseofulvum.</title>
        <authorList>
            <person name="Banani H."/>
            <person name="Marcet-Houben M."/>
            <person name="Ballester A.R."/>
            <person name="Abbruscato P."/>
            <person name="Gonzalez-Candelas L."/>
            <person name="Gabaldon T."/>
            <person name="Spadaro D."/>
        </authorList>
    </citation>
    <scope>NUCLEOTIDE SEQUENCE [LARGE SCALE GENOMIC DNA]</scope>
    <source>
        <strain evidence="3 4">PG3</strain>
    </source>
</reference>
<dbReference type="STRING" id="5078.A0A135LFC8"/>
<dbReference type="Pfam" id="PF03959">
    <property type="entry name" value="FSH1"/>
    <property type="match status" value="1"/>
</dbReference>
<dbReference type="GO" id="GO:0005634">
    <property type="term" value="C:nucleus"/>
    <property type="evidence" value="ECO:0007669"/>
    <property type="project" value="TreeGrafter"/>
</dbReference>
<protein>
    <submittedName>
        <fullName evidence="3">Serine hydrolase FSH</fullName>
    </submittedName>
</protein>
<dbReference type="OrthoDB" id="414698at2759"/>
<name>A0A135LFC8_PENPA</name>
<dbReference type="AlphaFoldDB" id="A0A135LFC8"/>
<dbReference type="Proteomes" id="UP000070168">
    <property type="component" value="Unassembled WGS sequence"/>
</dbReference>
<accession>A0A135LFC8</accession>
<evidence type="ECO:0000313" key="4">
    <source>
        <dbReference type="Proteomes" id="UP000070168"/>
    </source>
</evidence>
<dbReference type="InterPro" id="IPR000675">
    <property type="entry name" value="Cutinase/axe"/>
</dbReference>
<keyword evidence="1 3" id="KW-0378">Hydrolase</keyword>
<dbReference type="GO" id="GO:0017000">
    <property type="term" value="P:antibiotic biosynthetic process"/>
    <property type="evidence" value="ECO:0007669"/>
    <property type="project" value="UniProtKB-ARBA"/>
</dbReference>
<evidence type="ECO:0000259" key="2">
    <source>
        <dbReference type="Pfam" id="PF03959"/>
    </source>
</evidence>
<dbReference type="Pfam" id="PF01083">
    <property type="entry name" value="Cutinase"/>
    <property type="match status" value="1"/>
</dbReference>
<dbReference type="GO" id="GO:0019748">
    <property type="term" value="P:secondary metabolic process"/>
    <property type="evidence" value="ECO:0007669"/>
    <property type="project" value="TreeGrafter"/>
</dbReference>
<gene>
    <name evidence="3" type="ORF">PGRI_014800</name>
</gene>
<evidence type="ECO:0000313" key="3">
    <source>
        <dbReference type="EMBL" id="KXG47610.1"/>
    </source>
</evidence>
<proteinExistence type="predicted"/>
<dbReference type="Gene3D" id="3.40.50.1820">
    <property type="entry name" value="alpha/beta hydrolase"/>
    <property type="match status" value="2"/>
</dbReference>
<dbReference type="InterPro" id="IPR050593">
    <property type="entry name" value="LovG"/>
</dbReference>
<feature type="domain" description="Serine hydrolase" evidence="2">
    <location>
        <begin position="2"/>
        <end position="229"/>
    </location>
</feature>
<sequence>MRFLCLHGAVGNIDNINIQLGPLVKQMAIEGFASFHYINGPVPVSPPAGFAEYFGIGPHYRWLEDGGAAEDSMIARVRKSPHGSSPEDMMRMLGKNWDGHWNNHYEVMEYLYDTLEQNPDIEGIVGYSEGATMAASLILDEDRKSQETGRPRRIKCAIFFTGWPPLSPEEDVVLADESDYILDIPTLHVVGADDPYRYGALALFNICDPDTAAMFDTGRGHTIPRSGPVITELGNARPVGMVCYPPADIVAPPGDNILSKTAHVPIGNLPVAISLFRITGWFLGQHQIRSAIKLGYDMLGRRYRSQKGWLRALTFKFYKMHDAIVKITWILLATTLILTQTHAQSVSEAECATGVHAIIARGQGQGDDLNVLVTLSDLILKQIPGSTIIGLPYDHGNVLTDIDKLHTVHDGTVLMQQFVQDEVGLTFVGPLAPFYNSIIIAAIAYGDITYVPGMPWNVGNCALGMGLLPRMNSTLCGPFASSMQSYCDYGDAQCCSPYPEDGNAAHHAYIWKYNQKVVDFIKHRLATTRH</sequence>
<dbReference type="GO" id="GO:0052689">
    <property type="term" value="F:carboxylic ester hydrolase activity"/>
    <property type="evidence" value="ECO:0007669"/>
    <property type="project" value="UniProtKB-ARBA"/>
</dbReference>
<dbReference type="InterPro" id="IPR029058">
    <property type="entry name" value="AB_hydrolase_fold"/>
</dbReference>
<comment type="caution">
    <text evidence="3">The sequence shown here is derived from an EMBL/GenBank/DDBJ whole genome shotgun (WGS) entry which is preliminary data.</text>
</comment>
<dbReference type="GO" id="GO:0072330">
    <property type="term" value="P:monocarboxylic acid biosynthetic process"/>
    <property type="evidence" value="ECO:0007669"/>
    <property type="project" value="UniProtKB-ARBA"/>
</dbReference>
<dbReference type="GeneID" id="63704493"/>
<dbReference type="GO" id="GO:0005737">
    <property type="term" value="C:cytoplasm"/>
    <property type="evidence" value="ECO:0007669"/>
    <property type="project" value="TreeGrafter"/>
</dbReference>
<dbReference type="PANTHER" id="PTHR48070:SF4">
    <property type="entry name" value="ESTERASE ALNB"/>
    <property type="match status" value="1"/>
</dbReference>
<keyword evidence="4" id="KW-1185">Reference proteome</keyword>
<organism evidence="3 4">
    <name type="scientific">Penicillium patulum</name>
    <name type="common">Penicillium griseofulvum</name>
    <dbReference type="NCBI Taxonomy" id="5078"/>
    <lineage>
        <taxon>Eukaryota</taxon>
        <taxon>Fungi</taxon>
        <taxon>Dikarya</taxon>
        <taxon>Ascomycota</taxon>
        <taxon>Pezizomycotina</taxon>
        <taxon>Eurotiomycetes</taxon>
        <taxon>Eurotiomycetidae</taxon>
        <taxon>Eurotiales</taxon>
        <taxon>Aspergillaceae</taxon>
        <taxon>Penicillium</taxon>
    </lineage>
</organism>